<evidence type="ECO:0000313" key="3">
    <source>
        <dbReference type="EMBL" id="KZP25099.1"/>
    </source>
</evidence>
<evidence type="ECO:0000256" key="2">
    <source>
        <dbReference type="SAM" id="MobiDB-lite"/>
    </source>
</evidence>
<dbReference type="Proteomes" id="UP000076532">
    <property type="component" value="Unassembled WGS sequence"/>
</dbReference>
<dbReference type="SUPFAM" id="SSF50494">
    <property type="entry name" value="Trypsin-like serine proteases"/>
    <property type="match status" value="1"/>
</dbReference>
<sequence length="765" mass="87119">MSTIGRELLFIKTWNEAIERFGPVVEGEARKKTYARKDYADLVERAKRRIEDANEIHDEVTKYWTTPNLRVIGYVVHAPAIAVDDGPKHFTRDWALIDLYRDKIDWDTFQGNKVYVGGRIPPADFIMQEWTFRFRFRRCCFIVVAGWDIFWWRLFWFVQGLHEICSSPGLSRFDANGKKCLIVVKNGRATGATLGRLSGMESFVRTYPDYDTKKTSIEIAVYPYSNEDGAFSAPGDSGAIVVDSKGRAVGLLVAGAGAAEETDVTYLTPYWWIEEQMKKVFPNSFLYETVDQSQKKLQGSKPMPPRKKTKATETSPHPPSVSGAGATVPPEILFEIIQEFVRPSCNDKGKINYRTRTLGAMCRVNKHWQSIARESLYRCLSLVEKPDQMAKLRRTIVGSPAIAGLITELDIHVVGEQQPPSAPAAFKKAVAKRQRAGKDLWDVLEVLTGLKTLKIRRWENLPKAYQKRLKTNKRFPNLSTVRSFDIIHSDAAIATILIQSMTSLEELHAGIIPFAQGDLRLFKKLPVHLTQLSVTEDWRHKETASWDDWYNVVKCSKDTLHTLALEYTDGMPLAILESALEIVSPSLLRLFYSTRLHTLQAVLLAALPKFKKLISLRTALSTITVLELIPPTIMELGMAHQFHYQQYEPQIERAQEARRATLNRAKDLPNLKILWLPGGWHHSTDGDEHRQLEEWKEKAVAEGMTCKLLVPTPWNHLYVLPVYGNEDELQYLPELRLIPGVYVARVKTGTDKVFDPAVFSRLRQK</sequence>
<keyword evidence="4" id="KW-1185">Reference proteome</keyword>
<feature type="coiled-coil region" evidence="1">
    <location>
        <begin position="36"/>
        <end position="63"/>
    </location>
</feature>
<gene>
    <name evidence="3" type="ORF">FIBSPDRAFT_1041601</name>
</gene>
<reference evidence="3 4" key="1">
    <citation type="journal article" date="2016" name="Mol. Biol. Evol.">
        <title>Comparative Genomics of Early-Diverging Mushroom-Forming Fungi Provides Insights into the Origins of Lignocellulose Decay Capabilities.</title>
        <authorList>
            <person name="Nagy L.G."/>
            <person name="Riley R."/>
            <person name="Tritt A."/>
            <person name="Adam C."/>
            <person name="Daum C."/>
            <person name="Floudas D."/>
            <person name="Sun H."/>
            <person name="Yadav J.S."/>
            <person name="Pangilinan J."/>
            <person name="Larsson K.H."/>
            <person name="Matsuura K."/>
            <person name="Barry K."/>
            <person name="Labutti K."/>
            <person name="Kuo R."/>
            <person name="Ohm R.A."/>
            <person name="Bhattacharya S.S."/>
            <person name="Shirouzu T."/>
            <person name="Yoshinaga Y."/>
            <person name="Martin F.M."/>
            <person name="Grigoriev I.V."/>
            <person name="Hibbett D.S."/>
        </authorList>
    </citation>
    <scope>NUCLEOTIDE SEQUENCE [LARGE SCALE GENOMIC DNA]</scope>
    <source>
        <strain evidence="3 4">CBS 109695</strain>
    </source>
</reference>
<dbReference type="InterPro" id="IPR043504">
    <property type="entry name" value="Peptidase_S1_PA_chymotrypsin"/>
</dbReference>
<dbReference type="Gene3D" id="2.40.10.10">
    <property type="entry name" value="Trypsin-like serine proteases"/>
    <property type="match status" value="1"/>
</dbReference>
<name>A0A166NK94_9AGAM</name>
<dbReference type="AlphaFoldDB" id="A0A166NK94"/>
<organism evidence="3 4">
    <name type="scientific">Athelia psychrophila</name>
    <dbReference type="NCBI Taxonomy" id="1759441"/>
    <lineage>
        <taxon>Eukaryota</taxon>
        <taxon>Fungi</taxon>
        <taxon>Dikarya</taxon>
        <taxon>Basidiomycota</taxon>
        <taxon>Agaricomycotina</taxon>
        <taxon>Agaricomycetes</taxon>
        <taxon>Agaricomycetidae</taxon>
        <taxon>Atheliales</taxon>
        <taxon>Atheliaceae</taxon>
        <taxon>Athelia</taxon>
    </lineage>
</organism>
<dbReference type="OrthoDB" id="5424209at2759"/>
<dbReference type="InterPro" id="IPR009003">
    <property type="entry name" value="Peptidase_S1_PA"/>
</dbReference>
<protein>
    <submittedName>
        <fullName evidence="3">Uncharacterized protein</fullName>
    </submittedName>
</protein>
<evidence type="ECO:0000256" key="1">
    <source>
        <dbReference type="SAM" id="Coils"/>
    </source>
</evidence>
<keyword evidence="1" id="KW-0175">Coiled coil</keyword>
<evidence type="ECO:0000313" key="4">
    <source>
        <dbReference type="Proteomes" id="UP000076532"/>
    </source>
</evidence>
<accession>A0A166NK94</accession>
<feature type="region of interest" description="Disordered" evidence="2">
    <location>
        <begin position="293"/>
        <end position="326"/>
    </location>
</feature>
<proteinExistence type="predicted"/>
<dbReference type="EMBL" id="KV417522">
    <property type="protein sequence ID" value="KZP25099.1"/>
    <property type="molecule type" value="Genomic_DNA"/>
</dbReference>